<accession>A0ABT0KKW0</accession>
<gene>
    <name evidence="2" type="ORF">L2737_03905</name>
</gene>
<keyword evidence="3" id="KW-1185">Reference proteome</keyword>
<reference evidence="2 3" key="1">
    <citation type="submission" date="2022-01" db="EMBL/GenBank/DDBJ databases">
        <title>Whole genome-based taxonomy of the Shewanellaceae.</title>
        <authorList>
            <person name="Martin-Rodriguez A.J."/>
        </authorList>
    </citation>
    <scope>NUCLEOTIDE SEQUENCE [LARGE SCALE GENOMIC DNA]</scope>
    <source>
        <strain evidence="2 3">DSM 24955</strain>
    </source>
</reference>
<organism evidence="2 3">
    <name type="scientific">Shewanella electrodiphila</name>
    <dbReference type="NCBI Taxonomy" id="934143"/>
    <lineage>
        <taxon>Bacteria</taxon>
        <taxon>Pseudomonadati</taxon>
        <taxon>Pseudomonadota</taxon>
        <taxon>Gammaproteobacteria</taxon>
        <taxon>Alteromonadales</taxon>
        <taxon>Shewanellaceae</taxon>
        <taxon>Shewanella</taxon>
    </lineage>
</organism>
<name>A0ABT0KKW0_9GAMM</name>
<protein>
    <submittedName>
        <fullName evidence="2">Uncharacterized protein</fullName>
    </submittedName>
</protein>
<evidence type="ECO:0000313" key="3">
    <source>
        <dbReference type="Proteomes" id="UP001202134"/>
    </source>
</evidence>
<feature type="chain" id="PRO_5045921723" evidence="1">
    <location>
        <begin position="24"/>
        <end position="97"/>
    </location>
</feature>
<proteinExistence type="predicted"/>
<evidence type="ECO:0000256" key="1">
    <source>
        <dbReference type="SAM" id="SignalP"/>
    </source>
</evidence>
<keyword evidence="1" id="KW-0732">Signal</keyword>
<dbReference type="EMBL" id="JAKIKU010000002">
    <property type="protein sequence ID" value="MCL1044477.1"/>
    <property type="molecule type" value="Genomic_DNA"/>
</dbReference>
<dbReference type="RefSeq" id="WP_248954857.1">
    <property type="nucleotide sequence ID" value="NZ_JAKIKU010000002.1"/>
</dbReference>
<dbReference type="Proteomes" id="UP001202134">
    <property type="component" value="Unassembled WGS sequence"/>
</dbReference>
<comment type="caution">
    <text evidence="2">The sequence shown here is derived from an EMBL/GenBank/DDBJ whole genome shotgun (WGS) entry which is preliminary data.</text>
</comment>
<evidence type="ECO:0000313" key="2">
    <source>
        <dbReference type="EMBL" id="MCL1044477.1"/>
    </source>
</evidence>
<feature type="signal peptide" evidence="1">
    <location>
        <begin position="1"/>
        <end position="23"/>
    </location>
</feature>
<sequence>MKSLSYKVSILAASVLMAANASAMIIECNDCSPEQRLSSINNQVSGPVFVVDFVNKTVDKYQVTEDGKTQVLDPTKADVSQLNQQFAHRKTHLRDPK</sequence>